<dbReference type="InterPro" id="IPR038332">
    <property type="entry name" value="PPE_sf"/>
</dbReference>
<name>A0A7W9NJQ7_9PSEU</name>
<feature type="compositionally biased region" description="Acidic residues" evidence="1">
    <location>
        <begin position="392"/>
        <end position="401"/>
    </location>
</feature>
<dbReference type="EMBL" id="JACHIR010000001">
    <property type="protein sequence ID" value="MBB5894591.1"/>
    <property type="molecule type" value="Genomic_DNA"/>
</dbReference>
<feature type="compositionally biased region" description="Gly residues" evidence="1">
    <location>
        <begin position="193"/>
        <end position="204"/>
    </location>
</feature>
<dbReference type="Gene3D" id="1.20.1260.20">
    <property type="entry name" value="PPE superfamily"/>
    <property type="match status" value="1"/>
</dbReference>
<evidence type="ECO:0000313" key="3">
    <source>
        <dbReference type="Proteomes" id="UP000585638"/>
    </source>
</evidence>
<feature type="compositionally biased region" description="Low complexity" evidence="1">
    <location>
        <begin position="345"/>
        <end position="362"/>
    </location>
</feature>
<dbReference type="Proteomes" id="UP000585638">
    <property type="component" value="Unassembled WGS sequence"/>
</dbReference>
<evidence type="ECO:0000256" key="1">
    <source>
        <dbReference type="SAM" id="MobiDB-lite"/>
    </source>
</evidence>
<comment type="caution">
    <text evidence="2">The sequence shown here is derived from an EMBL/GenBank/DDBJ whole genome shotgun (WGS) entry which is preliminary data.</text>
</comment>
<feature type="region of interest" description="Disordered" evidence="1">
    <location>
        <begin position="14"/>
        <end position="43"/>
    </location>
</feature>
<evidence type="ECO:0008006" key="4">
    <source>
        <dbReference type="Google" id="ProtNLM"/>
    </source>
</evidence>
<feature type="compositionally biased region" description="Gly residues" evidence="1">
    <location>
        <begin position="228"/>
        <end position="247"/>
    </location>
</feature>
<feature type="compositionally biased region" description="Gly residues" evidence="1">
    <location>
        <begin position="363"/>
        <end position="376"/>
    </location>
</feature>
<evidence type="ECO:0000313" key="2">
    <source>
        <dbReference type="EMBL" id="MBB5894591.1"/>
    </source>
</evidence>
<reference evidence="2 3" key="1">
    <citation type="submission" date="2020-08" db="EMBL/GenBank/DDBJ databases">
        <title>Sequencing the genomes of 1000 actinobacteria strains.</title>
        <authorList>
            <person name="Klenk H.-P."/>
        </authorList>
    </citation>
    <scope>NUCLEOTIDE SEQUENCE [LARGE SCALE GENOMIC DNA]</scope>
    <source>
        <strain evidence="2 3">DSM 43851</strain>
    </source>
</reference>
<sequence>MGRLGPGDIHHALTQGPGTGSFQDARAASASLAQSHQERESQAMSLVMKMGSAWTGDASEAAQAGAAPLLQAFRDGQRALSTHQELMGAQTHSFGVAKTSVHDVPNEPPSASFGDMLSDASGVSLFTGGGYLNKVQDWSEKANANVTAYTGYANASSYNQSNMPQEYGDPSGSGSDIALAPAQPGPGDPGPGGPGGITGPGSTGGPHHPVSHYGGGPDTSAYTPSGSGTPGPGTGGLPGPGTPGYGTGPTNTQGWQGGPSAPGAGGWPTPPGGGGQSWGFGGDGFPGAVGAPFGGGGGFDGGTAGGGTASGGARGLRAGGMAGTAGVNAAERQAGPGARAGAGASGASSPGAALATGRAGAPGAPGAGGMAGAAGRGGRKEEDQEHTSAAYLEDDYSDELIGELPRTTPPVIGLD</sequence>
<feature type="region of interest" description="Disordered" evidence="1">
    <location>
        <begin position="160"/>
        <end position="293"/>
    </location>
</feature>
<accession>A0A7W9NJQ7</accession>
<protein>
    <recommendedName>
        <fullName evidence="4">PPE family domain-containing protein</fullName>
    </recommendedName>
</protein>
<feature type="compositionally biased region" description="Pro residues" evidence="1">
    <location>
        <begin position="183"/>
        <end position="192"/>
    </location>
</feature>
<keyword evidence="3" id="KW-1185">Reference proteome</keyword>
<organism evidence="2 3">
    <name type="scientific">Kutzneria kofuensis</name>
    <dbReference type="NCBI Taxonomy" id="103725"/>
    <lineage>
        <taxon>Bacteria</taxon>
        <taxon>Bacillati</taxon>
        <taxon>Actinomycetota</taxon>
        <taxon>Actinomycetes</taxon>
        <taxon>Pseudonocardiales</taxon>
        <taxon>Pseudonocardiaceae</taxon>
        <taxon>Kutzneria</taxon>
    </lineage>
</organism>
<feature type="compositionally biased region" description="Gly residues" evidence="1">
    <location>
        <begin position="272"/>
        <end position="293"/>
    </location>
</feature>
<feature type="compositionally biased region" description="Low complexity" evidence="1">
    <location>
        <begin position="248"/>
        <end position="262"/>
    </location>
</feature>
<gene>
    <name evidence="2" type="ORF">BJ998_005787</name>
</gene>
<dbReference type="AlphaFoldDB" id="A0A7W9NJQ7"/>
<proteinExistence type="predicted"/>
<feature type="region of interest" description="Disordered" evidence="1">
    <location>
        <begin position="333"/>
        <end position="415"/>
    </location>
</feature>
<dbReference type="SUPFAM" id="SSF140459">
    <property type="entry name" value="PE/PPE dimer-like"/>
    <property type="match status" value="1"/>
</dbReference>